<name>C4V934_VAIC1</name>
<evidence type="ECO:0000313" key="2">
    <source>
        <dbReference type="EMBL" id="EEQ82269.1"/>
    </source>
</evidence>
<dbReference type="KEGG" id="nce:NCER_101042"/>
<dbReference type="VEuPathDB" id="MicrosporidiaDB:NCER_101042"/>
<dbReference type="EMBL" id="ACOL01000082">
    <property type="protein sequence ID" value="EEQ82269.1"/>
    <property type="molecule type" value="Genomic_DNA"/>
</dbReference>
<keyword evidence="1" id="KW-0175">Coiled coil</keyword>
<dbReference type="InParanoid" id="C4V934"/>
<feature type="coiled-coil region" evidence="1">
    <location>
        <begin position="92"/>
        <end position="119"/>
    </location>
</feature>
<reference evidence="3" key="1">
    <citation type="journal article" date="2009" name="PLoS Pathog.">
        <title>Genomic analyses of the microsporidian Nosema ceranae, an emergent pathogen of honey bees.</title>
        <authorList>
            <person name="Cornman R.S."/>
            <person name="Chen Y.P."/>
            <person name="Schatz M.C."/>
            <person name="Street C."/>
            <person name="Zhao Y."/>
            <person name="Desany B."/>
            <person name="Egholm M."/>
            <person name="Hutchison S."/>
            <person name="Pettis J.S."/>
            <person name="Lipkin W.I."/>
            <person name="Evans J.D."/>
        </authorList>
    </citation>
    <scope>NUCLEOTIDE SEQUENCE [LARGE SCALE GENOMIC DNA]</scope>
    <source>
        <strain evidence="3">BRL01</strain>
    </source>
</reference>
<dbReference type="OMA" id="YLEDHIN"/>
<evidence type="ECO:0000313" key="3">
    <source>
        <dbReference type="Proteomes" id="UP000009082"/>
    </source>
</evidence>
<dbReference type="Proteomes" id="UP000009082">
    <property type="component" value="Unassembled WGS sequence"/>
</dbReference>
<sequence length="346" mass="41431">MDKEITRYTLKSYLEDHINTTPYEQKAATIGKVKKLISKDFKKFVFDIVNEIHRRTNLDYKKPGNHRMRKRLLQMKEETFKNLVFDTLEVFNERYKNNINSLDDDIENISKLVSALKTEENINEKIFNETNITLKYKYFLEYINQKYNTKKDKIFEYMSDFTNKTMEEEIDDSCDIMFNYKIFIEKLNRSKYAQLDKYKVYSNNISRLENMELDKFNRKELIGGEFLNILKLIIDNQYCYEESIINRNVNHLINTIQKIDYLDKSSFKRLISTEIKKEDSIDIKETVINILENCKEMSFVNTEYIAKLLSVKSKKLLTYEDILNIVNLIRNILEDIKNDKKCSKSS</sequence>
<protein>
    <recommendedName>
        <fullName evidence="4">GIT Spa2 homology (SHD) domain-containing protein</fullName>
    </recommendedName>
</protein>
<accession>C4V934</accession>
<evidence type="ECO:0000256" key="1">
    <source>
        <dbReference type="SAM" id="Coils"/>
    </source>
</evidence>
<evidence type="ECO:0008006" key="4">
    <source>
        <dbReference type="Google" id="ProtNLM"/>
    </source>
</evidence>
<dbReference type="HOGENOM" id="CLU_801916_0_0_1"/>
<gene>
    <name evidence="2" type="ORF">NCER_101042</name>
</gene>
<dbReference type="AlphaFoldDB" id="C4V934"/>
<proteinExistence type="predicted"/>
<organism evidence="3">
    <name type="scientific">Vairimorpha ceranae (strain BRL01)</name>
    <name type="common">Microsporidian parasite</name>
    <name type="synonym">Nosema ceranae</name>
    <dbReference type="NCBI Taxonomy" id="578460"/>
    <lineage>
        <taxon>Eukaryota</taxon>
        <taxon>Fungi</taxon>
        <taxon>Fungi incertae sedis</taxon>
        <taxon>Microsporidia</taxon>
        <taxon>Nosematidae</taxon>
        <taxon>Vairimorpha</taxon>
    </lineage>
</organism>